<keyword evidence="2" id="KW-1185">Reference proteome</keyword>
<gene>
    <name evidence="1" type="ORF">DFR75_101934</name>
</gene>
<reference evidence="1 2" key="1">
    <citation type="submission" date="2019-03" db="EMBL/GenBank/DDBJ databases">
        <title>Genomic Encyclopedia of Type Strains, Phase IV (KMG-IV): sequencing the most valuable type-strain genomes for metagenomic binning, comparative biology and taxonomic classification.</title>
        <authorList>
            <person name="Goeker M."/>
        </authorList>
    </citation>
    <scope>NUCLEOTIDE SEQUENCE [LARGE SCALE GENOMIC DNA]</scope>
    <source>
        <strain evidence="1 2">DSM 44496</strain>
    </source>
</reference>
<evidence type="ECO:0000313" key="2">
    <source>
        <dbReference type="Proteomes" id="UP000295087"/>
    </source>
</evidence>
<comment type="caution">
    <text evidence="1">The sequence shown here is derived from an EMBL/GenBank/DDBJ whole genome shotgun (WGS) entry which is preliminary data.</text>
</comment>
<protein>
    <submittedName>
        <fullName evidence="1">Uncharacterized protein</fullName>
    </submittedName>
</protein>
<sequence>MLPIAGKAGHAQPAHVLEEECARAKYIDLLDRPGEEITLIVRAELLTSDGKRRAGYAPSKEVD</sequence>
<accession>A0A4V3CQE2</accession>
<dbReference type="Proteomes" id="UP000295087">
    <property type="component" value="Unassembled WGS sequence"/>
</dbReference>
<evidence type="ECO:0000313" key="1">
    <source>
        <dbReference type="EMBL" id="TDP41829.1"/>
    </source>
</evidence>
<dbReference type="EMBL" id="SNXK01000001">
    <property type="protein sequence ID" value="TDP41829.1"/>
    <property type="molecule type" value="Genomic_DNA"/>
</dbReference>
<dbReference type="AlphaFoldDB" id="A0A4V3CQE2"/>
<organism evidence="1 2">
    <name type="scientific">Nocardia ignorata</name>
    <dbReference type="NCBI Taxonomy" id="145285"/>
    <lineage>
        <taxon>Bacteria</taxon>
        <taxon>Bacillati</taxon>
        <taxon>Actinomycetota</taxon>
        <taxon>Actinomycetes</taxon>
        <taxon>Mycobacteriales</taxon>
        <taxon>Nocardiaceae</taxon>
        <taxon>Nocardia</taxon>
    </lineage>
</organism>
<name>A0A4V3CQE2_NOCIG</name>
<proteinExistence type="predicted"/>